<proteinExistence type="predicted"/>
<comment type="caution">
    <text evidence="1">The sequence shown here is derived from an EMBL/GenBank/DDBJ whole genome shotgun (WGS) entry which is preliminary data.</text>
</comment>
<dbReference type="OrthoDB" id="4739136at2759"/>
<organism evidence="1 2">
    <name type="scientific">Fusarium torreyae</name>
    <dbReference type="NCBI Taxonomy" id="1237075"/>
    <lineage>
        <taxon>Eukaryota</taxon>
        <taxon>Fungi</taxon>
        <taxon>Dikarya</taxon>
        <taxon>Ascomycota</taxon>
        <taxon>Pezizomycotina</taxon>
        <taxon>Sordariomycetes</taxon>
        <taxon>Hypocreomycetidae</taxon>
        <taxon>Hypocreales</taxon>
        <taxon>Nectriaceae</taxon>
        <taxon>Fusarium</taxon>
    </lineage>
</organism>
<accession>A0A9W8SKN9</accession>
<gene>
    <name evidence="1" type="ORF">NW762_001070</name>
</gene>
<reference evidence="1" key="1">
    <citation type="submission" date="2022-09" db="EMBL/GenBank/DDBJ databases">
        <title>Fusarium specimens isolated from Avocado Roots.</title>
        <authorList>
            <person name="Stajich J."/>
            <person name="Roper C."/>
            <person name="Heimlech-Rivalta G."/>
        </authorList>
    </citation>
    <scope>NUCLEOTIDE SEQUENCE</scope>
    <source>
        <strain evidence="1">CF00136</strain>
    </source>
</reference>
<dbReference type="Proteomes" id="UP001152049">
    <property type="component" value="Unassembled WGS sequence"/>
</dbReference>
<sequence>MTQRKDDKVRQAEDVEFLGHPPPDRNLIQVTHVLPGKELLPGLDEPGALDDIRRKYRVYITRDKSNVLDIRCESMSRLQQALQAINWALRDMRLSNTNAVTLFLAQHPTNAAMSDMIRAELGSRPYVVSPNPISTSNASALDKHLHQLELSMASSVERLTSYNKTLGFRVNFGRLIIGKRKKGREEITYSDFAELLDAYSTRGGAAFEHRLKDVEKAEQLLQFLVRPEVLVSNGADDIKRGCEVIVATQEQEIKAEADYISDHGIQLAMVRATKSGSSAPLSWTIAAPDMQHDWNFRVDVWDQVDVLPEFKDLAKKVALAVEPDQNILLPVPSVNTAKLAPLDHQITHIKARSWAVVPFKETDYVLKISITKTLKGTRAEGEPEATWGLELYAPHWEESVNHASGGRKDWGKGLENIWTDGHDLKSRLGGFIGTVLEVQALLNRVHADTTSP</sequence>
<dbReference type="AlphaFoldDB" id="A0A9W8SKN9"/>
<protein>
    <submittedName>
        <fullName evidence="1">Uncharacterized protein</fullName>
    </submittedName>
</protein>
<dbReference type="EMBL" id="JAOQAZ010000001">
    <property type="protein sequence ID" value="KAJ4272357.1"/>
    <property type="molecule type" value="Genomic_DNA"/>
</dbReference>
<keyword evidence="2" id="KW-1185">Reference proteome</keyword>
<evidence type="ECO:0000313" key="1">
    <source>
        <dbReference type="EMBL" id="KAJ4272357.1"/>
    </source>
</evidence>
<evidence type="ECO:0000313" key="2">
    <source>
        <dbReference type="Proteomes" id="UP001152049"/>
    </source>
</evidence>
<name>A0A9W8SKN9_9HYPO</name>